<dbReference type="SUPFAM" id="SSF56784">
    <property type="entry name" value="HAD-like"/>
    <property type="match status" value="1"/>
</dbReference>
<organism evidence="2">
    <name type="scientific">Nymphaea colorata</name>
    <name type="common">pocket water lily</name>
    <dbReference type="NCBI Taxonomy" id="210225"/>
    <lineage>
        <taxon>Eukaryota</taxon>
        <taxon>Viridiplantae</taxon>
        <taxon>Streptophyta</taxon>
        <taxon>Embryophyta</taxon>
        <taxon>Tracheophyta</taxon>
        <taxon>Spermatophyta</taxon>
        <taxon>Magnoliopsida</taxon>
        <taxon>Nymphaeales</taxon>
        <taxon>Nymphaeaceae</taxon>
        <taxon>Nymphaea</taxon>
    </lineage>
</organism>
<evidence type="ECO:0000259" key="1">
    <source>
        <dbReference type="Pfam" id="PF03031"/>
    </source>
</evidence>
<evidence type="ECO:0000313" key="2">
    <source>
        <dbReference type="EMBL" id="VVW89458.1"/>
    </source>
</evidence>
<sequence length="61" mass="6965">MKDVLLVDNAAYSYAFQLDNGIPILPYFKGKHDYELRALENYLHLLLGSDDIRERTASCSS</sequence>
<dbReference type="AlphaFoldDB" id="A0A5K1HPV5"/>
<accession>A0A5K1HPV5</accession>
<dbReference type="InterPro" id="IPR036412">
    <property type="entry name" value="HAD-like_sf"/>
</dbReference>
<dbReference type="Pfam" id="PF03031">
    <property type="entry name" value="NIF"/>
    <property type="match status" value="1"/>
</dbReference>
<protein>
    <recommendedName>
        <fullName evidence="1">FCP1 homology domain-containing protein</fullName>
    </recommendedName>
</protein>
<dbReference type="Gene3D" id="3.40.50.1000">
    <property type="entry name" value="HAD superfamily/HAD-like"/>
    <property type="match status" value="1"/>
</dbReference>
<gene>
    <name evidence="2" type="ORF">NYM_LOCUS30394</name>
</gene>
<reference evidence="2" key="1">
    <citation type="submission" date="2019-09" db="EMBL/GenBank/DDBJ databases">
        <authorList>
            <person name="Zhang L."/>
        </authorList>
    </citation>
    <scope>NUCLEOTIDE SEQUENCE</scope>
</reference>
<dbReference type="EMBL" id="LR722207">
    <property type="protein sequence ID" value="VVW89458.1"/>
    <property type="molecule type" value="Genomic_DNA"/>
</dbReference>
<name>A0A5K1HPV5_9MAGN</name>
<dbReference type="InterPro" id="IPR023214">
    <property type="entry name" value="HAD_sf"/>
</dbReference>
<dbReference type="InterPro" id="IPR004274">
    <property type="entry name" value="FCP1_dom"/>
</dbReference>
<proteinExistence type="predicted"/>
<feature type="domain" description="FCP1 homology" evidence="1">
    <location>
        <begin position="2"/>
        <end position="53"/>
    </location>
</feature>